<dbReference type="AlphaFoldDB" id="A0A0G0QDV5"/>
<gene>
    <name evidence="1" type="ORF">UT24_C0022G0007</name>
</gene>
<dbReference type="Gene3D" id="3.20.20.70">
    <property type="entry name" value="Aldolase class I"/>
    <property type="match status" value="1"/>
</dbReference>
<comment type="caution">
    <text evidence="1">The sequence shown here is derived from an EMBL/GenBank/DDBJ whole genome shotgun (WGS) entry which is preliminary data.</text>
</comment>
<proteinExistence type="predicted"/>
<dbReference type="PROSITE" id="PS50818">
    <property type="entry name" value="INTEIN_C_TER"/>
    <property type="match status" value="1"/>
</dbReference>
<organism evidence="1 2">
    <name type="scientific">Candidatus Woesebacteria bacterium GW2011_GWB1_39_12</name>
    <dbReference type="NCBI Taxonomy" id="1618574"/>
    <lineage>
        <taxon>Bacteria</taxon>
        <taxon>Candidatus Woeseibacteriota</taxon>
    </lineage>
</organism>
<evidence type="ECO:0000313" key="1">
    <source>
        <dbReference type="EMBL" id="KKQ99886.1"/>
    </source>
</evidence>
<accession>A0A0G0QDV5</accession>
<dbReference type="EMBL" id="LBWB01000022">
    <property type="protein sequence ID" value="KKQ99886.1"/>
    <property type="molecule type" value="Genomic_DNA"/>
</dbReference>
<protein>
    <submittedName>
        <fullName evidence="1">Fe-S-cluster redox protein</fullName>
    </submittedName>
</protein>
<dbReference type="Proteomes" id="UP000033881">
    <property type="component" value="Unassembled WGS sequence"/>
</dbReference>
<dbReference type="InterPro" id="IPR013785">
    <property type="entry name" value="Aldolase_TIM"/>
</dbReference>
<evidence type="ECO:0000313" key="2">
    <source>
        <dbReference type="Proteomes" id="UP000033881"/>
    </source>
</evidence>
<dbReference type="InterPro" id="IPR030934">
    <property type="entry name" value="Intein_C"/>
</dbReference>
<reference evidence="1 2" key="1">
    <citation type="journal article" date="2015" name="Nature">
        <title>rRNA introns, odd ribosomes, and small enigmatic genomes across a large radiation of phyla.</title>
        <authorList>
            <person name="Brown C.T."/>
            <person name="Hug L.A."/>
            <person name="Thomas B.C."/>
            <person name="Sharon I."/>
            <person name="Castelle C.J."/>
            <person name="Singh A."/>
            <person name="Wilkins M.J."/>
            <person name="Williams K.H."/>
            <person name="Banfield J.F."/>
        </authorList>
    </citation>
    <scope>NUCLEOTIDE SEQUENCE [LARGE SCALE GENOMIC DNA]</scope>
</reference>
<sequence>MKISSIHREKFEGKVYNFTSLPDHNYFCSEALLHNCDVPMVGSGKNATKNDLLNQVAIAMTLHPEISFSNRLNIHYARMGEPSLNYRNVLESAEILQNLRSNFKVHPVVSTMMPRHNKYLSGFLLQWAQRIKNDVYDGNAGLQLSINSTSDAERDEMFSGNASSLEEIGAIVSNLPKPKGRKYTLNFAISGYEIDPHKLLRYFDPDDWLCKLTPMHKTGTALSNDISTIGDYTTLAPYTGYEDALKAAGYDVIVFVASKEEDLGRITCGNAILSGSLPQVEYMELNVEGESE</sequence>
<name>A0A0G0QDV5_9BACT</name>
<dbReference type="STRING" id="1618574.UT24_C0022G0007"/>